<feature type="transmembrane region" description="Helical" evidence="1">
    <location>
        <begin position="12"/>
        <end position="33"/>
    </location>
</feature>
<keyword evidence="1" id="KW-0472">Membrane</keyword>
<keyword evidence="3" id="KW-1185">Reference proteome</keyword>
<accession>A0A1Z4JIB7</accession>
<dbReference type="AlphaFoldDB" id="A0A1Z4JIB7"/>
<gene>
    <name evidence="2" type="ORF">NIES2135_32450</name>
</gene>
<sequence length="42" mass="4765">MSSGFLRFLSLSSILGIATVSFFLTLFILINWVSPDLLYLMH</sequence>
<dbReference type="EMBL" id="AP018203">
    <property type="protein sequence ID" value="BAY56413.1"/>
    <property type="molecule type" value="Genomic_DNA"/>
</dbReference>
<keyword evidence="1" id="KW-1133">Transmembrane helix</keyword>
<reference evidence="2 3" key="1">
    <citation type="submission" date="2017-06" db="EMBL/GenBank/DDBJ databases">
        <title>Genome sequencing of cyanobaciteial culture collection at National Institute for Environmental Studies (NIES).</title>
        <authorList>
            <person name="Hirose Y."/>
            <person name="Shimura Y."/>
            <person name="Fujisawa T."/>
            <person name="Nakamura Y."/>
            <person name="Kawachi M."/>
        </authorList>
    </citation>
    <scope>NUCLEOTIDE SEQUENCE [LARGE SCALE GENOMIC DNA]</scope>
    <source>
        <strain evidence="2 3">NIES-2135</strain>
    </source>
</reference>
<evidence type="ECO:0000313" key="2">
    <source>
        <dbReference type="EMBL" id="BAY56413.1"/>
    </source>
</evidence>
<dbReference type="Proteomes" id="UP000217895">
    <property type="component" value="Chromosome"/>
</dbReference>
<organism evidence="2 3">
    <name type="scientific">Leptolyngbya boryana NIES-2135</name>
    <dbReference type="NCBI Taxonomy" id="1973484"/>
    <lineage>
        <taxon>Bacteria</taxon>
        <taxon>Bacillati</taxon>
        <taxon>Cyanobacteriota</taxon>
        <taxon>Cyanophyceae</taxon>
        <taxon>Leptolyngbyales</taxon>
        <taxon>Leptolyngbyaceae</taxon>
        <taxon>Leptolyngbya group</taxon>
        <taxon>Leptolyngbya</taxon>
    </lineage>
</organism>
<proteinExistence type="predicted"/>
<dbReference type="InterPro" id="IPR002615">
    <property type="entry name" value="PSI_PsaJ"/>
</dbReference>
<evidence type="ECO:0000313" key="3">
    <source>
        <dbReference type="Proteomes" id="UP000217895"/>
    </source>
</evidence>
<dbReference type="GO" id="GO:0009522">
    <property type="term" value="C:photosystem I"/>
    <property type="evidence" value="ECO:0007669"/>
    <property type="project" value="InterPro"/>
</dbReference>
<name>A0A1Z4JIB7_LEPBY</name>
<dbReference type="GO" id="GO:0015979">
    <property type="term" value="P:photosynthesis"/>
    <property type="evidence" value="ECO:0007669"/>
    <property type="project" value="InterPro"/>
</dbReference>
<evidence type="ECO:0000256" key="1">
    <source>
        <dbReference type="SAM" id="Phobius"/>
    </source>
</evidence>
<keyword evidence="1" id="KW-0812">Transmembrane</keyword>
<dbReference type="Pfam" id="PF01701">
    <property type="entry name" value="PSI_PsaJ"/>
    <property type="match status" value="1"/>
</dbReference>
<protein>
    <submittedName>
        <fullName evidence="2">Uncharacterized protein</fullName>
    </submittedName>
</protein>